<organism evidence="2 3">
    <name type="scientific">Kingdonia uniflora</name>
    <dbReference type="NCBI Taxonomy" id="39325"/>
    <lineage>
        <taxon>Eukaryota</taxon>
        <taxon>Viridiplantae</taxon>
        <taxon>Streptophyta</taxon>
        <taxon>Embryophyta</taxon>
        <taxon>Tracheophyta</taxon>
        <taxon>Spermatophyta</taxon>
        <taxon>Magnoliopsida</taxon>
        <taxon>Ranunculales</taxon>
        <taxon>Circaeasteraceae</taxon>
        <taxon>Kingdonia</taxon>
    </lineage>
</organism>
<dbReference type="EMBL" id="JACGCM010000309">
    <property type="protein sequence ID" value="KAF6173892.1"/>
    <property type="molecule type" value="Genomic_DNA"/>
</dbReference>
<proteinExistence type="predicted"/>
<evidence type="ECO:0000313" key="2">
    <source>
        <dbReference type="EMBL" id="KAF6173892.1"/>
    </source>
</evidence>
<keyword evidence="3" id="KW-1185">Reference proteome</keyword>
<accession>A0A7J7P3Q9</accession>
<comment type="caution">
    <text evidence="2">The sequence shown here is derived from an EMBL/GenBank/DDBJ whole genome shotgun (WGS) entry which is preliminary data.</text>
</comment>
<dbReference type="Proteomes" id="UP000541444">
    <property type="component" value="Unassembled WGS sequence"/>
</dbReference>
<evidence type="ECO:0000313" key="3">
    <source>
        <dbReference type="Proteomes" id="UP000541444"/>
    </source>
</evidence>
<evidence type="ECO:0000256" key="1">
    <source>
        <dbReference type="SAM" id="MobiDB-lite"/>
    </source>
</evidence>
<dbReference type="AlphaFoldDB" id="A0A7J7P3Q9"/>
<gene>
    <name evidence="2" type="ORF">GIB67_039843</name>
</gene>
<protein>
    <submittedName>
        <fullName evidence="2">Uncharacterized protein</fullName>
    </submittedName>
</protein>
<feature type="region of interest" description="Disordered" evidence="1">
    <location>
        <begin position="314"/>
        <end position="341"/>
    </location>
</feature>
<name>A0A7J7P3Q9_9MAGN</name>
<sequence>MEEKETRKNIFVADERKEGEFIVPMKVGQCCCLNSSLAHSATQDSVRFSGRGVCDAKSLVSTDVPISKVGALLNFHELRFLRKIRIIELRKELETYPHIGKVFVISSFEKLDSVIVNQRCRGREEINNEDMDIASGLLKDCGVDEHTGIASIFGCAKADEADVVRQLTPFIGVEDDEDTVAKLIEWPRLKGSRVEYPTSSNRFREFCKGKSSIDGIWGRVFAYRGQVWNDNLLWVSGEYLQRSDEEPLELNNITIIKVLRKEFFIDAVAREGTELEVVLKELEINGQVDVATTSSTVVRNLAKRKAIKRGAAPHSVTSVSVDDSSKRRKVTSPTKSQEVLEESDKIAEGVDLRLRFEVNDGLLEEQC</sequence>
<reference evidence="2 3" key="1">
    <citation type="journal article" date="2020" name="IScience">
        <title>Genome Sequencing of the Endangered Kingdonia uniflora (Circaeasteraceae, Ranunculales) Reveals Potential Mechanisms of Evolutionary Specialization.</title>
        <authorList>
            <person name="Sun Y."/>
            <person name="Deng T."/>
            <person name="Zhang A."/>
            <person name="Moore M.J."/>
            <person name="Landis J.B."/>
            <person name="Lin N."/>
            <person name="Zhang H."/>
            <person name="Zhang X."/>
            <person name="Huang J."/>
            <person name="Zhang X."/>
            <person name="Sun H."/>
            <person name="Wang H."/>
        </authorList>
    </citation>
    <scope>NUCLEOTIDE SEQUENCE [LARGE SCALE GENOMIC DNA]</scope>
    <source>
        <strain evidence="2">TB1705</strain>
        <tissue evidence="2">Leaf</tissue>
    </source>
</reference>